<dbReference type="Gene3D" id="1.10.1740.10">
    <property type="match status" value="1"/>
</dbReference>
<dbReference type="Pfam" id="PF08281">
    <property type="entry name" value="Sigma70_r4_2"/>
    <property type="match status" value="1"/>
</dbReference>
<dbReference type="PANTHER" id="PTHR43133:SF46">
    <property type="entry name" value="RNA POLYMERASE SIGMA-70 FACTOR ECF SUBFAMILY"/>
    <property type="match status" value="1"/>
</dbReference>
<organism evidence="7 8">
    <name type="scientific">Pedobacter ginsengiterrae</name>
    <dbReference type="NCBI Taxonomy" id="871696"/>
    <lineage>
        <taxon>Bacteria</taxon>
        <taxon>Pseudomonadati</taxon>
        <taxon>Bacteroidota</taxon>
        <taxon>Sphingobacteriia</taxon>
        <taxon>Sphingobacteriales</taxon>
        <taxon>Sphingobacteriaceae</taxon>
        <taxon>Pedobacter</taxon>
    </lineage>
</organism>
<dbReference type="RefSeq" id="WP_316762444.1">
    <property type="nucleotide sequence ID" value="NZ_BAABAK010000004.1"/>
</dbReference>
<reference evidence="8" key="1">
    <citation type="journal article" date="2019" name="Int. J. Syst. Evol. Microbiol.">
        <title>The Global Catalogue of Microorganisms (GCM) 10K type strain sequencing project: providing services to taxonomists for standard genome sequencing and annotation.</title>
        <authorList>
            <consortium name="The Broad Institute Genomics Platform"/>
            <consortium name="The Broad Institute Genome Sequencing Center for Infectious Disease"/>
            <person name="Wu L."/>
            <person name="Ma J."/>
        </authorList>
    </citation>
    <scope>NUCLEOTIDE SEQUENCE [LARGE SCALE GENOMIC DNA]</scope>
    <source>
        <strain evidence="8">JCM 17338</strain>
    </source>
</reference>
<gene>
    <name evidence="7" type="ORF">GCM10022246_09710</name>
</gene>
<evidence type="ECO:0000259" key="5">
    <source>
        <dbReference type="Pfam" id="PF04542"/>
    </source>
</evidence>
<evidence type="ECO:0000259" key="6">
    <source>
        <dbReference type="Pfam" id="PF08281"/>
    </source>
</evidence>
<dbReference type="SUPFAM" id="SSF88946">
    <property type="entry name" value="Sigma2 domain of RNA polymerase sigma factors"/>
    <property type="match status" value="1"/>
</dbReference>
<dbReference type="Gene3D" id="1.10.10.10">
    <property type="entry name" value="Winged helix-like DNA-binding domain superfamily/Winged helix DNA-binding domain"/>
    <property type="match status" value="1"/>
</dbReference>
<dbReference type="InterPro" id="IPR013249">
    <property type="entry name" value="RNA_pol_sigma70_r4_t2"/>
</dbReference>
<feature type="domain" description="RNA polymerase sigma-70 region 2" evidence="5">
    <location>
        <begin position="26"/>
        <end position="92"/>
    </location>
</feature>
<dbReference type="PANTHER" id="PTHR43133">
    <property type="entry name" value="RNA POLYMERASE ECF-TYPE SIGMA FACTO"/>
    <property type="match status" value="1"/>
</dbReference>
<evidence type="ECO:0000256" key="1">
    <source>
        <dbReference type="ARBA" id="ARBA00010641"/>
    </source>
</evidence>
<evidence type="ECO:0000313" key="8">
    <source>
        <dbReference type="Proteomes" id="UP001501081"/>
    </source>
</evidence>
<dbReference type="InterPro" id="IPR036388">
    <property type="entry name" value="WH-like_DNA-bd_sf"/>
</dbReference>
<dbReference type="InterPro" id="IPR007627">
    <property type="entry name" value="RNA_pol_sigma70_r2"/>
</dbReference>
<dbReference type="Proteomes" id="UP001501081">
    <property type="component" value="Unassembled WGS sequence"/>
</dbReference>
<dbReference type="SUPFAM" id="SSF88659">
    <property type="entry name" value="Sigma3 and sigma4 domains of RNA polymerase sigma factors"/>
    <property type="match status" value="1"/>
</dbReference>
<name>A0ABP7P1I2_9SPHI</name>
<dbReference type="NCBIfam" id="TIGR02937">
    <property type="entry name" value="sigma70-ECF"/>
    <property type="match status" value="1"/>
</dbReference>
<protein>
    <submittedName>
        <fullName evidence="7">RNA polymerase sigma-70 factor</fullName>
    </submittedName>
</protein>
<keyword evidence="2" id="KW-0805">Transcription regulation</keyword>
<dbReference type="InterPro" id="IPR014284">
    <property type="entry name" value="RNA_pol_sigma-70_dom"/>
</dbReference>
<feature type="domain" description="RNA polymerase sigma factor 70 region 4 type 2" evidence="6">
    <location>
        <begin position="126"/>
        <end position="177"/>
    </location>
</feature>
<keyword evidence="8" id="KW-1185">Reference proteome</keyword>
<dbReference type="EMBL" id="BAABAK010000004">
    <property type="protein sequence ID" value="GAA3958158.1"/>
    <property type="molecule type" value="Genomic_DNA"/>
</dbReference>
<evidence type="ECO:0000256" key="4">
    <source>
        <dbReference type="ARBA" id="ARBA00023163"/>
    </source>
</evidence>
<keyword evidence="4" id="KW-0804">Transcription</keyword>
<dbReference type="Pfam" id="PF04542">
    <property type="entry name" value="Sigma70_r2"/>
    <property type="match status" value="1"/>
</dbReference>
<dbReference type="CDD" id="cd06171">
    <property type="entry name" value="Sigma70_r4"/>
    <property type="match status" value="1"/>
</dbReference>
<evidence type="ECO:0000256" key="3">
    <source>
        <dbReference type="ARBA" id="ARBA00023082"/>
    </source>
</evidence>
<sequence>MDINQTEDLKLLAQLENDNEKAFDHLFAKYYPGLIRFCKSLLNSSGDEAEDVVQEIFLKLWQQRKNGTIHTALNAFLYISVKNKVNDHFRRRHLTTYAPLNLVEEKPMDDYLAPDHLLMYKELDLDINQMISLLPERTELVFRMNRNDYLSYTEIAEMLNISIHSVKTHMYRAIKFLKENFRHYNSPF</sequence>
<proteinExistence type="inferred from homology"/>
<dbReference type="NCBIfam" id="TIGR02985">
    <property type="entry name" value="Sig70_bacteroi1"/>
    <property type="match status" value="1"/>
</dbReference>
<comment type="similarity">
    <text evidence="1">Belongs to the sigma-70 factor family. ECF subfamily.</text>
</comment>
<dbReference type="InterPro" id="IPR014327">
    <property type="entry name" value="RNA_pol_sigma70_bacteroid"/>
</dbReference>
<evidence type="ECO:0000256" key="2">
    <source>
        <dbReference type="ARBA" id="ARBA00023015"/>
    </source>
</evidence>
<dbReference type="InterPro" id="IPR039425">
    <property type="entry name" value="RNA_pol_sigma-70-like"/>
</dbReference>
<dbReference type="InterPro" id="IPR013325">
    <property type="entry name" value="RNA_pol_sigma_r2"/>
</dbReference>
<comment type="caution">
    <text evidence="7">The sequence shown here is derived from an EMBL/GenBank/DDBJ whole genome shotgun (WGS) entry which is preliminary data.</text>
</comment>
<accession>A0ABP7P1I2</accession>
<dbReference type="InterPro" id="IPR013324">
    <property type="entry name" value="RNA_pol_sigma_r3/r4-like"/>
</dbReference>
<keyword evidence="3" id="KW-0731">Sigma factor</keyword>
<evidence type="ECO:0000313" key="7">
    <source>
        <dbReference type="EMBL" id="GAA3958158.1"/>
    </source>
</evidence>